<proteinExistence type="predicted"/>
<dbReference type="Proteomes" id="UP000699042">
    <property type="component" value="Unassembled WGS sequence"/>
</dbReference>
<dbReference type="EMBL" id="JAESDN010000002">
    <property type="protein sequence ID" value="KAG7056208.1"/>
    <property type="molecule type" value="Genomic_DNA"/>
</dbReference>
<sequence>MTKLNHVRERRQHVSCTKIRLVSTAAAQESQPSGDIVFKLGLMKSG</sequence>
<evidence type="ECO:0000313" key="1">
    <source>
        <dbReference type="EMBL" id="KAG7056208.1"/>
    </source>
</evidence>
<gene>
    <name evidence="1" type="ORF">JMJ77_008657</name>
</gene>
<protein>
    <submittedName>
        <fullName evidence="1">Uncharacterized protein</fullName>
    </submittedName>
</protein>
<reference evidence="1" key="1">
    <citation type="submission" date="2021-05" db="EMBL/GenBank/DDBJ databases">
        <title>Comparative genomics of three Colletotrichum scovillei strains and genetic complementation revealed genes involved fungal growth and virulence on chili pepper.</title>
        <authorList>
            <person name="Hsieh D.-K."/>
            <person name="Chuang S.-C."/>
            <person name="Chen C.-Y."/>
            <person name="Chao Y.-T."/>
            <person name="Lu M.-Y.J."/>
            <person name="Lee M.-H."/>
            <person name="Shih M.-C."/>
        </authorList>
    </citation>
    <scope>NUCLEOTIDE SEQUENCE</scope>
    <source>
        <strain evidence="1">Coll-153</strain>
    </source>
</reference>
<organism evidence="1 2">
    <name type="scientific">Colletotrichum scovillei</name>
    <dbReference type="NCBI Taxonomy" id="1209932"/>
    <lineage>
        <taxon>Eukaryota</taxon>
        <taxon>Fungi</taxon>
        <taxon>Dikarya</taxon>
        <taxon>Ascomycota</taxon>
        <taxon>Pezizomycotina</taxon>
        <taxon>Sordariomycetes</taxon>
        <taxon>Hypocreomycetidae</taxon>
        <taxon>Glomerellales</taxon>
        <taxon>Glomerellaceae</taxon>
        <taxon>Colletotrichum</taxon>
        <taxon>Colletotrichum acutatum species complex</taxon>
    </lineage>
</organism>
<keyword evidence="2" id="KW-1185">Reference proteome</keyword>
<evidence type="ECO:0000313" key="2">
    <source>
        <dbReference type="Proteomes" id="UP000699042"/>
    </source>
</evidence>
<feature type="non-terminal residue" evidence="1">
    <location>
        <position position="46"/>
    </location>
</feature>
<comment type="caution">
    <text evidence="1">The sequence shown here is derived from an EMBL/GenBank/DDBJ whole genome shotgun (WGS) entry which is preliminary data.</text>
</comment>
<name>A0A9P7RF91_9PEZI</name>
<accession>A0A9P7RF91</accession>
<dbReference type="AlphaFoldDB" id="A0A9P7RF91"/>